<protein>
    <submittedName>
        <fullName evidence="1">SRPBCC family protein</fullName>
    </submittedName>
</protein>
<dbReference type="Gene3D" id="3.30.530.20">
    <property type="match status" value="1"/>
</dbReference>
<proteinExistence type="predicted"/>
<dbReference type="InterPro" id="IPR019587">
    <property type="entry name" value="Polyketide_cyclase/dehydratase"/>
</dbReference>
<comment type="caution">
    <text evidence="1">The sequence shown here is derived from an EMBL/GenBank/DDBJ whole genome shotgun (WGS) entry which is preliminary data.</text>
</comment>
<dbReference type="Pfam" id="PF10604">
    <property type="entry name" value="Polyketide_cyc2"/>
    <property type="match status" value="1"/>
</dbReference>
<dbReference type="InterPro" id="IPR023393">
    <property type="entry name" value="START-like_dom_sf"/>
</dbReference>
<name>A0ABU6KE23_9BACI</name>
<dbReference type="EMBL" id="JARZFX010000002">
    <property type="protein sequence ID" value="MEC5423069.1"/>
    <property type="molecule type" value="Genomic_DNA"/>
</dbReference>
<sequence>MPSGKHQVEIDIPIEYIWNFVSDMNKWAPLVPGYVTHETLSDRQSTWKFKGEVGRMQKNVTMKLDIIEWVEPTRVSFNLTGINENVVGKGYFEAEELSHKITKMTGHLTISAKGMAGPMINTVLRTIVPKTTREFTEAIANRIKKVEVVMH</sequence>
<dbReference type="SUPFAM" id="SSF55961">
    <property type="entry name" value="Bet v1-like"/>
    <property type="match status" value="1"/>
</dbReference>
<dbReference type="CDD" id="cd07812">
    <property type="entry name" value="SRPBCC"/>
    <property type="match status" value="1"/>
</dbReference>
<evidence type="ECO:0000313" key="1">
    <source>
        <dbReference type="EMBL" id="MEC5423069.1"/>
    </source>
</evidence>
<organism evidence="1 2">
    <name type="scientific">Virgibacillus tibetensis</name>
    <dbReference type="NCBI Taxonomy" id="3042313"/>
    <lineage>
        <taxon>Bacteria</taxon>
        <taxon>Bacillati</taxon>
        <taxon>Bacillota</taxon>
        <taxon>Bacilli</taxon>
        <taxon>Bacillales</taxon>
        <taxon>Bacillaceae</taxon>
        <taxon>Virgibacillus</taxon>
    </lineage>
</organism>
<accession>A0ABU6KE23</accession>
<dbReference type="Proteomes" id="UP001335737">
    <property type="component" value="Unassembled WGS sequence"/>
</dbReference>
<gene>
    <name evidence="1" type="ORF">QGM71_06090</name>
</gene>
<dbReference type="RefSeq" id="WP_327606635.1">
    <property type="nucleotide sequence ID" value="NZ_JARZFX010000002.1"/>
</dbReference>
<reference evidence="1 2" key="1">
    <citation type="journal article" date="2024" name="Int. J. Syst. Evol. Microbiol.">
        <title>Virgibacillus tibetensis sp. nov., isolated from salt lake on the Tibetan Plateau of China.</title>
        <authorList>
            <person name="Phurbu D."/>
            <person name="Liu Z.-X."/>
            <person name="Wang R."/>
            <person name="Zheng Y.-Y."/>
            <person name="Liu H.-C."/>
            <person name="Zhou Y.-G."/>
            <person name="Yu Y.-J."/>
            <person name="Li A.-H."/>
        </authorList>
    </citation>
    <scope>NUCLEOTIDE SEQUENCE [LARGE SCALE GENOMIC DNA]</scope>
    <source>
        <strain evidence="1 2">C22-A2</strain>
    </source>
</reference>
<evidence type="ECO:0000313" key="2">
    <source>
        <dbReference type="Proteomes" id="UP001335737"/>
    </source>
</evidence>
<keyword evidence="2" id="KW-1185">Reference proteome</keyword>